<evidence type="ECO:0000259" key="8">
    <source>
        <dbReference type="Pfam" id="PF00155"/>
    </source>
</evidence>
<evidence type="ECO:0000256" key="1">
    <source>
        <dbReference type="ARBA" id="ARBA00001933"/>
    </source>
</evidence>
<protein>
    <recommendedName>
        <fullName evidence="7">Histidinol-phosphate aminotransferase</fullName>
        <ecNumber evidence="7">2.6.1.9</ecNumber>
    </recommendedName>
    <alternativeName>
        <fullName evidence="7">Imidazole acetol-phosphate transaminase</fullName>
    </alternativeName>
</protein>
<comment type="similarity">
    <text evidence="7">Belongs to the class-II pyridoxal-phosphate-dependent aminotransferase family. Histidinol-phosphate aminotransferase subfamily.</text>
</comment>
<sequence length="360" mass="40216">MEIKGLRNIEPYVAGIQPKVDNMIKLNTNENAYGPSPAVLAALAAFDGNGLRRYSSLEQADLRQALAEQHGLEAGQFVIGNGSDDILSMAFLAFFQTETPVLFPDLTYGFYKVWAQLYCVPYEEIPLRDDFSWRVTDYQRECGGIILTNPNAPTGRFQSLDDIEAVLKANPQVVVIVDEAYVNFGGQSALCLLDSYPNLFITRTFSKDASLAGLRVGYGIGSKQLISVIQAVRNAINPYNVDAISEALALAAVKDWSYYQQACRTIMETRDWFASELRELGFELLPSATNFLLVKPSLVEAQKLFAHLEKEKIYVRYFPSQERIKDWLRISIGRQDEMESVLASIKECCNEQTNTTSGPA</sequence>
<dbReference type="InterPro" id="IPR004839">
    <property type="entry name" value="Aminotransferase_I/II_large"/>
</dbReference>
<dbReference type="InterPro" id="IPR005861">
    <property type="entry name" value="HisP_aminotrans"/>
</dbReference>
<evidence type="ECO:0000256" key="5">
    <source>
        <dbReference type="ARBA" id="ARBA00022898"/>
    </source>
</evidence>
<keyword evidence="5 7" id="KW-0663">Pyridoxal phosphate</keyword>
<gene>
    <name evidence="7" type="primary">hisC</name>
    <name evidence="9" type="ORF">INT76_02530</name>
</gene>
<comment type="catalytic activity">
    <reaction evidence="7">
        <text>L-histidinol phosphate + 2-oxoglutarate = 3-(imidazol-4-yl)-2-oxopropyl phosphate + L-glutamate</text>
        <dbReference type="Rhea" id="RHEA:23744"/>
        <dbReference type="ChEBI" id="CHEBI:16810"/>
        <dbReference type="ChEBI" id="CHEBI:29985"/>
        <dbReference type="ChEBI" id="CHEBI:57766"/>
        <dbReference type="ChEBI" id="CHEBI:57980"/>
        <dbReference type="EC" id="2.6.1.9"/>
    </reaction>
</comment>
<keyword evidence="7" id="KW-0028">Amino-acid biosynthesis</keyword>
<dbReference type="PANTHER" id="PTHR43643">
    <property type="entry name" value="HISTIDINOL-PHOSPHATE AMINOTRANSFERASE 2"/>
    <property type="match status" value="1"/>
</dbReference>
<evidence type="ECO:0000256" key="4">
    <source>
        <dbReference type="ARBA" id="ARBA00022679"/>
    </source>
</evidence>
<dbReference type="EMBL" id="CP073084">
    <property type="protein sequence ID" value="QUE55349.1"/>
    <property type="molecule type" value="Genomic_DNA"/>
</dbReference>
<dbReference type="SUPFAM" id="SSF53383">
    <property type="entry name" value="PLP-dependent transferases"/>
    <property type="match status" value="1"/>
</dbReference>
<feature type="domain" description="Aminotransferase class I/classII large" evidence="8">
    <location>
        <begin position="22"/>
        <end position="345"/>
    </location>
</feature>
<name>A0ABX7YPP5_9STRE</name>
<dbReference type="InterPro" id="IPR015421">
    <property type="entry name" value="PyrdxlP-dep_Trfase_major"/>
</dbReference>
<dbReference type="RefSeq" id="WP_212572996.1">
    <property type="nucleotide sequence ID" value="NZ_CP073084.1"/>
</dbReference>
<proteinExistence type="inferred from homology"/>
<comment type="cofactor">
    <cofactor evidence="1 7">
        <name>pyridoxal 5'-phosphate</name>
        <dbReference type="ChEBI" id="CHEBI:597326"/>
    </cofactor>
</comment>
<evidence type="ECO:0000256" key="2">
    <source>
        <dbReference type="ARBA" id="ARBA00011738"/>
    </source>
</evidence>
<organism evidence="9 10">
    <name type="scientific">Streptococcus oriscaviae</name>
    <dbReference type="NCBI Taxonomy" id="2781599"/>
    <lineage>
        <taxon>Bacteria</taxon>
        <taxon>Bacillati</taxon>
        <taxon>Bacillota</taxon>
        <taxon>Bacilli</taxon>
        <taxon>Lactobacillales</taxon>
        <taxon>Streptococcaceae</taxon>
        <taxon>Streptococcus</taxon>
    </lineage>
</organism>
<dbReference type="Pfam" id="PF00155">
    <property type="entry name" value="Aminotran_1_2"/>
    <property type="match status" value="1"/>
</dbReference>
<evidence type="ECO:0000256" key="6">
    <source>
        <dbReference type="ARBA" id="ARBA00023102"/>
    </source>
</evidence>
<dbReference type="Gene3D" id="3.40.640.10">
    <property type="entry name" value="Type I PLP-dependent aspartate aminotransferase-like (Major domain)"/>
    <property type="match status" value="1"/>
</dbReference>
<dbReference type="Proteomes" id="UP000677616">
    <property type="component" value="Chromosome"/>
</dbReference>
<keyword evidence="3 7" id="KW-0032">Aminotransferase</keyword>
<evidence type="ECO:0000256" key="3">
    <source>
        <dbReference type="ARBA" id="ARBA00022576"/>
    </source>
</evidence>
<dbReference type="InterPro" id="IPR050106">
    <property type="entry name" value="HistidinolP_aminotransfase"/>
</dbReference>
<dbReference type="EC" id="2.6.1.9" evidence="7"/>
<dbReference type="InterPro" id="IPR015422">
    <property type="entry name" value="PyrdxlP-dep_Trfase_small"/>
</dbReference>
<evidence type="ECO:0000313" key="10">
    <source>
        <dbReference type="Proteomes" id="UP000677616"/>
    </source>
</evidence>
<keyword evidence="6 7" id="KW-0368">Histidine biosynthesis</keyword>
<feature type="modified residue" description="N6-(pyridoxal phosphate)lysine" evidence="7">
    <location>
        <position position="207"/>
    </location>
</feature>
<dbReference type="HAMAP" id="MF_01023">
    <property type="entry name" value="HisC_aminotrans_2"/>
    <property type="match status" value="1"/>
</dbReference>
<accession>A0ABX7YPP5</accession>
<dbReference type="GO" id="GO:0004400">
    <property type="term" value="F:histidinol-phosphate transaminase activity"/>
    <property type="evidence" value="ECO:0007669"/>
    <property type="project" value="UniProtKB-EC"/>
</dbReference>
<comment type="pathway">
    <text evidence="7">Amino-acid biosynthesis; L-histidine biosynthesis; L-histidine from 5-phospho-alpha-D-ribose 1-diphosphate: step 7/9.</text>
</comment>
<dbReference type="NCBIfam" id="TIGR01141">
    <property type="entry name" value="hisC"/>
    <property type="match status" value="1"/>
</dbReference>
<reference evidence="9 10" key="1">
    <citation type="submission" date="2021-04" db="EMBL/GenBank/DDBJ databases">
        <title>Complete genome sequence of a novel Streptococcus species.</title>
        <authorList>
            <person name="Teng J.L.L."/>
        </authorList>
    </citation>
    <scope>NUCLEOTIDE SEQUENCE [LARGE SCALE GENOMIC DNA]</scope>
    <source>
        <strain evidence="9 10">HKU75</strain>
    </source>
</reference>
<dbReference type="CDD" id="cd00609">
    <property type="entry name" value="AAT_like"/>
    <property type="match status" value="1"/>
</dbReference>
<dbReference type="PANTHER" id="PTHR43643:SF3">
    <property type="entry name" value="HISTIDINOL-PHOSPHATE AMINOTRANSFERASE"/>
    <property type="match status" value="1"/>
</dbReference>
<keyword evidence="4 7" id="KW-0808">Transferase</keyword>
<keyword evidence="10" id="KW-1185">Reference proteome</keyword>
<evidence type="ECO:0000256" key="7">
    <source>
        <dbReference type="HAMAP-Rule" id="MF_01023"/>
    </source>
</evidence>
<dbReference type="InterPro" id="IPR015424">
    <property type="entry name" value="PyrdxlP-dep_Trfase"/>
</dbReference>
<dbReference type="Gene3D" id="3.90.1150.10">
    <property type="entry name" value="Aspartate Aminotransferase, domain 1"/>
    <property type="match status" value="1"/>
</dbReference>
<comment type="subunit">
    <text evidence="2 7">Homodimer.</text>
</comment>
<evidence type="ECO:0000313" key="9">
    <source>
        <dbReference type="EMBL" id="QUE55349.1"/>
    </source>
</evidence>